<feature type="domain" description="Cyclin-D1-binding protein 1-like N-terminal" evidence="2">
    <location>
        <begin position="48"/>
        <end position="199"/>
    </location>
</feature>
<feature type="compositionally biased region" description="Acidic residues" evidence="1">
    <location>
        <begin position="212"/>
        <end position="222"/>
    </location>
</feature>
<dbReference type="EMBL" id="LFJN01000006">
    <property type="protein sequence ID" value="KPI43111.1"/>
    <property type="molecule type" value="Genomic_DNA"/>
</dbReference>
<dbReference type="Gene3D" id="1.20.1410.10">
    <property type="entry name" value="I/LWEQ domain"/>
    <property type="match status" value="1"/>
</dbReference>
<reference evidence="3 4" key="1">
    <citation type="submission" date="2015-06" db="EMBL/GenBank/DDBJ databases">
        <title>Draft genome of the ant-associated black yeast Phialophora attae CBS 131958.</title>
        <authorList>
            <person name="Moreno L.F."/>
            <person name="Stielow B.J."/>
            <person name="de Hoog S."/>
            <person name="Vicente V.A."/>
            <person name="Weiss V.A."/>
            <person name="de Vries M."/>
            <person name="Cruz L.M."/>
            <person name="Souza E.M."/>
        </authorList>
    </citation>
    <scope>NUCLEOTIDE SEQUENCE [LARGE SCALE GENOMIC DNA]</scope>
    <source>
        <strain evidence="3 4">CBS 131958</strain>
    </source>
</reference>
<comment type="caution">
    <text evidence="3">The sequence shown here is derived from an EMBL/GenBank/DDBJ whole genome shotgun (WGS) entry which is preliminary data.</text>
</comment>
<evidence type="ECO:0000313" key="3">
    <source>
        <dbReference type="EMBL" id="KPI43111.1"/>
    </source>
</evidence>
<dbReference type="AlphaFoldDB" id="A0A0N0NPT1"/>
<dbReference type="OrthoDB" id="4088536at2759"/>
<evidence type="ECO:0000256" key="1">
    <source>
        <dbReference type="SAM" id="MobiDB-lite"/>
    </source>
</evidence>
<organism evidence="3 4">
    <name type="scientific">Cyphellophora attinorum</name>
    <dbReference type="NCBI Taxonomy" id="1664694"/>
    <lineage>
        <taxon>Eukaryota</taxon>
        <taxon>Fungi</taxon>
        <taxon>Dikarya</taxon>
        <taxon>Ascomycota</taxon>
        <taxon>Pezizomycotina</taxon>
        <taxon>Eurotiomycetes</taxon>
        <taxon>Chaetothyriomycetidae</taxon>
        <taxon>Chaetothyriales</taxon>
        <taxon>Cyphellophoraceae</taxon>
        <taxon>Cyphellophora</taxon>
    </lineage>
</organism>
<proteinExistence type="predicted"/>
<dbReference type="Proteomes" id="UP000038010">
    <property type="component" value="Unassembled WGS sequence"/>
</dbReference>
<name>A0A0N0NPT1_9EURO</name>
<sequence length="363" mass="38972">MSASRNAADATIATTLALVDQFLSALAPDATADTRTTQNNAPSPLLLLETAAKTLKAQVTKSSLLTVTPPFTPSAISTSFKTINESILPSLVTATLLITGETFTESFAKEARGLSRVVLRELSALTKLVEARSKDGQPKSDPAKAKKAEITEATGRVWESCDALVLFSQQGLPGFTVRKAKQWLELMKDAVKELQEWDPNEDIDANNPFDDAASDDGGEDSGDAAGSEEPNHRATISAGVKEQALRVLSRIPQSIHVVVKQRLEKFRPPGGGTLPVETRDTLDYIVTSTRAISDMLDEAAEGMYLGDPELCLKKAGSARALTIEVVERVAQPLDALPGVDSSQTPGDKYVQRALEWIRQVDTG</sequence>
<dbReference type="PANTHER" id="PTHR15492:SF1">
    <property type="entry name" value="CYCLIN-D1-BINDING PROTEIN 1"/>
    <property type="match status" value="1"/>
</dbReference>
<dbReference type="STRING" id="1664694.A0A0N0NPT1"/>
<gene>
    <name evidence="3" type="ORF">AB675_1892</name>
</gene>
<dbReference type="RefSeq" id="XP_018003074.1">
    <property type="nucleotide sequence ID" value="XM_018141817.1"/>
</dbReference>
<feature type="region of interest" description="Disordered" evidence="1">
    <location>
        <begin position="197"/>
        <end position="235"/>
    </location>
</feature>
<dbReference type="GeneID" id="28733697"/>
<evidence type="ECO:0000313" key="4">
    <source>
        <dbReference type="Proteomes" id="UP000038010"/>
    </source>
</evidence>
<dbReference type="InterPro" id="IPR049317">
    <property type="entry name" value="GCIP-like_N"/>
</dbReference>
<dbReference type="Pfam" id="PF13324">
    <property type="entry name" value="GCIP_N"/>
    <property type="match status" value="1"/>
</dbReference>
<dbReference type="VEuPathDB" id="FungiDB:AB675_1892"/>
<dbReference type="InterPro" id="IPR026907">
    <property type="entry name" value="GCIP-like"/>
</dbReference>
<dbReference type="PANTHER" id="PTHR15492">
    <property type="entry name" value="CYCLIN D1-BINDING PROTEIN 1"/>
    <property type="match status" value="1"/>
</dbReference>
<dbReference type="GO" id="GO:0005634">
    <property type="term" value="C:nucleus"/>
    <property type="evidence" value="ECO:0007669"/>
    <property type="project" value="TreeGrafter"/>
</dbReference>
<evidence type="ECO:0000259" key="2">
    <source>
        <dbReference type="Pfam" id="PF13324"/>
    </source>
</evidence>
<accession>A0A0N0NPT1</accession>
<protein>
    <recommendedName>
        <fullName evidence="2">Cyclin-D1-binding protein 1-like N-terminal domain-containing protein</fullName>
    </recommendedName>
</protein>
<keyword evidence="4" id="KW-1185">Reference proteome</keyword>